<dbReference type="Pfam" id="PF08447">
    <property type="entry name" value="PAS_3"/>
    <property type="match status" value="1"/>
</dbReference>
<dbReference type="CDD" id="cd01949">
    <property type="entry name" value="GGDEF"/>
    <property type="match status" value="1"/>
</dbReference>
<dbReference type="InterPro" id="IPR001610">
    <property type="entry name" value="PAC"/>
</dbReference>
<dbReference type="Pfam" id="PF00563">
    <property type="entry name" value="EAL"/>
    <property type="match status" value="1"/>
</dbReference>
<proteinExistence type="predicted"/>
<dbReference type="PROSITE" id="PS50113">
    <property type="entry name" value="PAC"/>
    <property type="match status" value="2"/>
</dbReference>
<dbReference type="SMART" id="SM00086">
    <property type="entry name" value="PAC"/>
    <property type="match status" value="2"/>
</dbReference>
<dbReference type="InterPro" id="IPR052155">
    <property type="entry name" value="Biofilm_reg_signaling"/>
</dbReference>
<gene>
    <name evidence="6" type="ORF">DM484_18680</name>
</gene>
<dbReference type="PANTHER" id="PTHR44757">
    <property type="entry name" value="DIGUANYLATE CYCLASE DGCP"/>
    <property type="match status" value="1"/>
</dbReference>
<dbReference type="SUPFAM" id="SSF141868">
    <property type="entry name" value="EAL domain-like"/>
    <property type="match status" value="1"/>
</dbReference>
<evidence type="ECO:0000259" key="2">
    <source>
        <dbReference type="PROSITE" id="PS50112"/>
    </source>
</evidence>
<organism evidence="6 7">
    <name type="scientific">Candidatus Methylumidiphilus alinenensis</name>
    <dbReference type="NCBI Taxonomy" id="2202197"/>
    <lineage>
        <taxon>Bacteria</taxon>
        <taxon>Pseudomonadati</taxon>
        <taxon>Pseudomonadota</taxon>
        <taxon>Gammaproteobacteria</taxon>
        <taxon>Methylococcales</taxon>
        <taxon>Candidatus Methylumidiphilus</taxon>
    </lineage>
</organism>
<accession>A0A2W4QUK3</accession>
<dbReference type="FunFam" id="3.30.70.270:FF:000001">
    <property type="entry name" value="Diguanylate cyclase domain protein"/>
    <property type="match status" value="1"/>
</dbReference>
<evidence type="ECO:0000313" key="6">
    <source>
        <dbReference type="EMBL" id="PZN75532.1"/>
    </source>
</evidence>
<dbReference type="Pfam" id="PF13426">
    <property type="entry name" value="PAS_9"/>
    <property type="match status" value="1"/>
</dbReference>
<evidence type="ECO:0000256" key="1">
    <source>
        <dbReference type="ARBA" id="ARBA00001946"/>
    </source>
</evidence>
<dbReference type="Pfam" id="PF00990">
    <property type="entry name" value="GGDEF"/>
    <property type="match status" value="1"/>
</dbReference>
<dbReference type="SUPFAM" id="SSF55785">
    <property type="entry name" value="PYP-like sensor domain (PAS domain)"/>
    <property type="match status" value="2"/>
</dbReference>
<dbReference type="InterPro" id="IPR043128">
    <property type="entry name" value="Rev_trsase/Diguanyl_cyclase"/>
</dbReference>
<comment type="caution">
    <text evidence="6">The sequence shown here is derived from an EMBL/GenBank/DDBJ whole genome shotgun (WGS) entry which is preliminary data.</text>
</comment>
<evidence type="ECO:0000259" key="3">
    <source>
        <dbReference type="PROSITE" id="PS50113"/>
    </source>
</evidence>
<dbReference type="InterPro" id="IPR001633">
    <property type="entry name" value="EAL_dom"/>
</dbReference>
<dbReference type="InterPro" id="IPR000700">
    <property type="entry name" value="PAS-assoc_C"/>
</dbReference>
<dbReference type="PROSITE" id="PS50883">
    <property type="entry name" value="EAL"/>
    <property type="match status" value="1"/>
</dbReference>
<dbReference type="EMBL" id="QJPH01000383">
    <property type="protein sequence ID" value="PZN75532.1"/>
    <property type="molecule type" value="Genomic_DNA"/>
</dbReference>
<feature type="domain" description="PAS" evidence="2">
    <location>
        <begin position="32"/>
        <end position="104"/>
    </location>
</feature>
<dbReference type="SUPFAM" id="SSF55073">
    <property type="entry name" value="Nucleotide cyclase"/>
    <property type="match status" value="1"/>
</dbReference>
<protein>
    <submittedName>
        <fullName evidence="6">Diguanylate cyclase</fullName>
    </submittedName>
</protein>
<comment type="cofactor">
    <cofactor evidence="1">
        <name>Mg(2+)</name>
        <dbReference type="ChEBI" id="CHEBI:18420"/>
    </cofactor>
</comment>
<dbReference type="InterPro" id="IPR029787">
    <property type="entry name" value="Nucleotide_cyclase"/>
</dbReference>
<dbReference type="Gene3D" id="3.20.20.450">
    <property type="entry name" value="EAL domain"/>
    <property type="match status" value="1"/>
</dbReference>
<evidence type="ECO:0000259" key="5">
    <source>
        <dbReference type="PROSITE" id="PS50887"/>
    </source>
</evidence>
<evidence type="ECO:0000259" key="4">
    <source>
        <dbReference type="PROSITE" id="PS50883"/>
    </source>
</evidence>
<dbReference type="Gene3D" id="3.30.70.270">
    <property type="match status" value="1"/>
</dbReference>
<dbReference type="SMART" id="SM00052">
    <property type="entry name" value="EAL"/>
    <property type="match status" value="1"/>
</dbReference>
<dbReference type="AlphaFoldDB" id="A0A2W4QUK3"/>
<dbReference type="Gene3D" id="3.30.450.20">
    <property type="entry name" value="PAS domain"/>
    <property type="match status" value="2"/>
</dbReference>
<dbReference type="CDD" id="cd00130">
    <property type="entry name" value="PAS"/>
    <property type="match status" value="2"/>
</dbReference>
<evidence type="ECO:0000313" key="7">
    <source>
        <dbReference type="Proteomes" id="UP000249396"/>
    </source>
</evidence>
<dbReference type="InterPro" id="IPR000160">
    <property type="entry name" value="GGDEF_dom"/>
</dbReference>
<dbReference type="InterPro" id="IPR013655">
    <property type="entry name" value="PAS_fold_3"/>
</dbReference>
<dbReference type="PANTHER" id="PTHR44757:SF2">
    <property type="entry name" value="BIOFILM ARCHITECTURE MAINTENANCE PROTEIN MBAA"/>
    <property type="match status" value="1"/>
</dbReference>
<reference evidence="6 7" key="1">
    <citation type="journal article" date="2018" name="Aquat. Microb. Ecol.">
        <title>Gammaproteobacterial methanotrophs dominate.</title>
        <authorList>
            <person name="Rissanen A.J."/>
            <person name="Saarenheimo J."/>
            <person name="Tiirola M."/>
            <person name="Peura S."/>
            <person name="Aalto S.L."/>
            <person name="Karvinen A."/>
            <person name="Nykanen H."/>
        </authorList>
    </citation>
    <scope>NUCLEOTIDE SEQUENCE [LARGE SCALE GENOMIC DNA]</scope>
    <source>
        <strain evidence="6">AMbin10</strain>
    </source>
</reference>
<dbReference type="InterPro" id="IPR035919">
    <property type="entry name" value="EAL_sf"/>
</dbReference>
<dbReference type="Proteomes" id="UP000249396">
    <property type="component" value="Unassembled WGS sequence"/>
</dbReference>
<feature type="domain" description="GGDEF" evidence="5">
    <location>
        <begin position="314"/>
        <end position="447"/>
    </location>
</feature>
<dbReference type="NCBIfam" id="TIGR00229">
    <property type="entry name" value="sensory_box"/>
    <property type="match status" value="2"/>
</dbReference>
<dbReference type="SMART" id="SM00091">
    <property type="entry name" value="PAS"/>
    <property type="match status" value="2"/>
</dbReference>
<feature type="domain" description="PAC" evidence="3">
    <location>
        <begin position="108"/>
        <end position="160"/>
    </location>
</feature>
<dbReference type="GO" id="GO:0003824">
    <property type="term" value="F:catalytic activity"/>
    <property type="evidence" value="ECO:0007669"/>
    <property type="project" value="UniProtKB-ARBA"/>
</dbReference>
<sequence>MLLSIAMLSIFGIISHKRGSEHRRTVEALNESEQRFHAIFDNAAIGIAKVSTDGQFQEINKEFCRIIGYTREEVLSQKLGFQHITFPDDLETCWDLAKKLLAGVVQSGSVEKRYVRKDGTVVWVELSVCLLNSSMGLPLCFITSVCDITERKQAEEDTKLSDLLFQNGTEAMTITDGDGAVLKINPAFTKLTGYTADEVIGKNPKILQSGRHDRAFYQKMWQAINTTGRWQGEIWNKRKNGEIYAEWLSINTIFNQDGSVHRRVALFTDISEKKKSEELIWNQANFDFLTQLPNRRMFHDRLELEIKKAYRAQLSLALLFIDLDRFKEVNDTLGHDKGDMLLKEASLRLCACVREIDTVARLGGDEFTVIVGGLNDLSNVERIAQEILKKLAVAFQLAEEFVHVSGSIGITFYPKDGTEVEELLKNADQAMYDAKRHGRNRYSYFTPDMKKAVQMQMHLVNELRTALAEHQFRVYYQPIVELATGSVRTAEALVRWQHPTRGLVSPAEFMPVAEQCGLIVDIGDWVFREAVSQAARWRISQCTEFKISVNKSPVQFQSQGSNHSAWFAHLANLGMTAQSIVMEITQGLLLDASPALSDQLLEFRNAGMQISIDDFGAGCSTPVFSNQIKIDFIKIDQSFVRGLTAESTDSVICEAIISMAHKLGIKVVAEGVETEEQRDLLLKAGCDFGQGYLFAKPVPVEEFEALLCQEGGHSYLKRCSLGKFNLE</sequence>
<dbReference type="CDD" id="cd01948">
    <property type="entry name" value="EAL"/>
    <property type="match status" value="1"/>
</dbReference>
<dbReference type="NCBIfam" id="TIGR00254">
    <property type="entry name" value="GGDEF"/>
    <property type="match status" value="1"/>
</dbReference>
<feature type="domain" description="PAC" evidence="3">
    <location>
        <begin position="230"/>
        <end position="282"/>
    </location>
</feature>
<feature type="domain" description="EAL" evidence="4">
    <location>
        <begin position="456"/>
        <end position="711"/>
    </location>
</feature>
<feature type="domain" description="PAS" evidence="2">
    <location>
        <begin position="157"/>
        <end position="203"/>
    </location>
</feature>
<dbReference type="PROSITE" id="PS50887">
    <property type="entry name" value="GGDEF"/>
    <property type="match status" value="1"/>
</dbReference>
<name>A0A2W4QUK3_9GAMM</name>
<dbReference type="InterPro" id="IPR035965">
    <property type="entry name" value="PAS-like_dom_sf"/>
</dbReference>
<dbReference type="SMART" id="SM00267">
    <property type="entry name" value="GGDEF"/>
    <property type="match status" value="1"/>
</dbReference>
<dbReference type="InterPro" id="IPR000014">
    <property type="entry name" value="PAS"/>
</dbReference>
<dbReference type="PROSITE" id="PS50112">
    <property type="entry name" value="PAS"/>
    <property type="match status" value="2"/>
</dbReference>